<keyword evidence="4" id="KW-1185">Reference proteome</keyword>
<feature type="transmembrane region" description="Helical" evidence="2">
    <location>
        <begin position="229"/>
        <end position="248"/>
    </location>
</feature>
<feature type="transmembrane region" description="Helical" evidence="2">
    <location>
        <begin position="1804"/>
        <end position="1825"/>
    </location>
</feature>
<evidence type="ECO:0000256" key="2">
    <source>
        <dbReference type="SAM" id="Phobius"/>
    </source>
</evidence>
<dbReference type="EMBL" id="CAJPEX010000420">
    <property type="protein sequence ID" value="CAG0915614.1"/>
    <property type="molecule type" value="Genomic_DNA"/>
</dbReference>
<reference evidence="3" key="1">
    <citation type="submission" date="2020-11" db="EMBL/GenBank/DDBJ databases">
        <authorList>
            <person name="Tran Van P."/>
        </authorList>
    </citation>
    <scope>NUCLEOTIDE SEQUENCE</scope>
</reference>
<feature type="transmembrane region" description="Helical" evidence="2">
    <location>
        <begin position="1571"/>
        <end position="1594"/>
    </location>
</feature>
<feature type="transmembrane region" description="Helical" evidence="2">
    <location>
        <begin position="83"/>
        <end position="107"/>
    </location>
</feature>
<feature type="compositionally biased region" description="Pro residues" evidence="1">
    <location>
        <begin position="1166"/>
        <end position="1182"/>
    </location>
</feature>
<feature type="transmembrane region" description="Helical" evidence="2">
    <location>
        <begin position="1992"/>
        <end position="2014"/>
    </location>
</feature>
<feature type="transmembrane region" description="Helical" evidence="2">
    <location>
        <begin position="1614"/>
        <end position="1631"/>
    </location>
</feature>
<evidence type="ECO:0000256" key="1">
    <source>
        <dbReference type="SAM" id="MobiDB-lite"/>
    </source>
</evidence>
<evidence type="ECO:0000313" key="4">
    <source>
        <dbReference type="Proteomes" id="UP000678499"/>
    </source>
</evidence>
<feature type="transmembrane region" description="Helical" evidence="2">
    <location>
        <begin position="370"/>
        <end position="391"/>
    </location>
</feature>
<organism evidence="3">
    <name type="scientific">Notodromas monacha</name>
    <dbReference type="NCBI Taxonomy" id="399045"/>
    <lineage>
        <taxon>Eukaryota</taxon>
        <taxon>Metazoa</taxon>
        <taxon>Ecdysozoa</taxon>
        <taxon>Arthropoda</taxon>
        <taxon>Crustacea</taxon>
        <taxon>Oligostraca</taxon>
        <taxon>Ostracoda</taxon>
        <taxon>Podocopa</taxon>
        <taxon>Podocopida</taxon>
        <taxon>Cypridocopina</taxon>
        <taxon>Cypridoidea</taxon>
        <taxon>Cyprididae</taxon>
        <taxon>Notodromas</taxon>
    </lineage>
</organism>
<protein>
    <submittedName>
        <fullName evidence="3">Uncharacterized protein</fullName>
    </submittedName>
</protein>
<gene>
    <name evidence="3" type="ORF">NMOB1V02_LOCUS3256</name>
</gene>
<dbReference type="EMBL" id="OA882457">
    <property type="protein sequence ID" value="CAD7275462.1"/>
    <property type="molecule type" value="Genomic_DNA"/>
</dbReference>
<keyword evidence="2" id="KW-0812">Transmembrane</keyword>
<feature type="transmembrane region" description="Helical" evidence="2">
    <location>
        <begin position="39"/>
        <end position="58"/>
    </location>
</feature>
<feature type="transmembrane region" description="Helical" evidence="2">
    <location>
        <begin position="174"/>
        <end position="198"/>
    </location>
</feature>
<feature type="transmembrane region" description="Helical" evidence="2">
    <location>
        <begin position="132"/>
        <end position="149"/>
    </location>
</feature>
<sequence>MGQREMFQVQDTVLSASLKPLTFMGAILGCNPLKWKNCVLIKLVISAFILLSSVEYFYSLRKVGNILNANNITVSFYKFTENVVFGAMWSLAPVFLVTIYGPILWVFSKISKAVNCLSENFGDPKALNIKEIKFVISAFILLSSVEYFYSLRKVGNILNANNITVSFYKFTENVVFGAMWSLAPVFLVTIYGPILWVFSKISKAVNCLSENFGDPKALNIKERHTLARMLYKLVTFAVFVAFLVYVTIRFITVKNGVGPSTEQKVTAISTVLEFSSFAPLCLSIYWIGNYQAEILCRFTESFMEIEHKLASLGMRQHKLLEWKQVSYIKLKILVVFGILILSTEFFNWLITNPWSTVVETNGMFGLLKELMGVLVDHLWSLVPAFLAGIYFPFTDIFKKISNALQVLSEEQKLNLTLVQELMKLYYDTAKTLKLVNRIAGFTLTLFFVEAVTNWVFEIKNMASSEVSSLQLFLFSTQIFRVFVVISILVDLEIAGEVPKDILHQIVMEHEEGTSEWHHNLSKESIQAVGTGIKYNTATFFWLMRLYYDTAKALKLVNRIAGFTLTLFFVEAVTNWGEVPKDILHQMVMEHEEGKSEWHHNLSKEPIQAIGTGIKYNTATFFWVNKRKQPWHIIKLHFKATEMLETANRVTNLTAGFFYVEAISYALYIFQNTFITTLSLRYGTQFLFMMARLGIVTFCMADVHSQLKNWYQHLALETYAATALGVPVTKSTILTIMNAMFTHLMLLIEEKDDLRVSNKMILAATAVTASLAHKPDGPVHEPGFKEDPYNYFEHAYLAPQPPKHWVKVSDYKPQKVKNPMSKHEEDKLKKYVKERIKTILELKHMVPVFKDWTEQENYEVKSFVDKLSILTVASMFTASLGAILPLWGFTVAQPGAGRSFPSTPIAQAILHKMSALVAGAIQTEPRIRRDVTRGFGGSRLAMMWEKARESLPQAPEGVEQVARTVSTAVVAHEECLMRAVCQAGAVLGTLPPPVERLSRMMARLAKTMKPSQAYYLAALEEQNCEKFKCGNLPAMKFTYILGLLLVLGTKAEKGSPTTQDYVWNYQSTPGADDYYYVAEVEDVPLDISSYQQGLPTEDYDYVEQTIHNVQTGKPMALNTSPVSLLVKPSDYGNPVPVVKPFDYGNPSPGVKTPDYGNPVPVVQSSPSPVPKTSPAPVYSPPLPAYAVPEAPKKPAEPEKKDPPKPVVEADKEAKDALFKQDPYNYFEHDYLKPQHPKYWVEVSDYKPPKVKNPMSDHEKKKLKDFTKERIKTYLKLKSMVPIFKDWEQQEDYEIGTFVDKLSVMTVASIFLAAIGTILPLWAFAVVQPALAGRSLGNNKMLPQLDALVMTLVTAVNSHDQCRQRAACEAGVFFNSLPAPLNTVVKVASRVARAANPQWFHMLRSFEGRACYRFKCESLPTSKVLVDKIKPPSYMRMVQWIVGGVLLWVAFVVTPALTEEKKLDWETFINAQKKNPETQTFTFGDSKNPHTILMDPPAESYFGYAPDGRPVGHFIYTYPKDEDKPKATEAPGYEEPEETTKEDNKSKEEEKEPDASKEVMEEMMKDPYAKQGSFVDGVALFLFPLIIIIGIGLFIPAIDSLALPTKRSLDDPLMNMLYQVLLLIGIVVLVNSAEEAGPVYSPKLKGDSIKIEDRYGGKFQDDPRPDYNNGFVIGNPNIKYVTDNDHDDVEHQFYNSPQHQFLYPEKGVFAHHEKPGFLKGHHQDKDAIPGLKGADDNYDPVKEPFKTYIYHDHPPYPIPEFPFGGLHTQYQEFIKHNRYKPYYGYKGHLGLDPKEAQHFGKFVDGLFAVGAAMIAMGGAALFFPFTWGPGIFGRESPAARAFVAASDKVWPQVKDHFQQEECLQRLLCELESQGYERSARFLSADPDGSRKMESSGNFLDKALGSIGNSELMGKLKGMLDNLKNTLEEDDDETDWKPDFEEEHDEHNDYSDIEHEQDNPYPDIPIIDVPGKKKIGPPLTFGNYNRMGVGSFVDAVAICVATVVWLTFFGLVLPLFYGGQLGKRRRRSTDSEDTLDTVSNMVTKILENEDCFEYILCNTAQVFPQPKPAILSIARLASKLPNERLKLPGSRVVRALTSSCQTFACFKRK</sequence>
<keyword evidence="2" id="KW-0472">Membrane</keyword>
<feature type="region of interest" description="Disordered" evidence="1">
    <location>
        <begin position="1924"/>
        <end position="1961"/>
    </location>
</feature>
<evidence type="ECO:0000313" key="3">
    <source>
        <dbReference type="EMBL" id="CAD7275462.1"/>
    </source>
</evidence>
<feature type="compositionally biased region" description="Basic and acidic residues" evidence="1">
    <location>
        <begin position="1932"/>
        <end position="1955"/>
    </location>
</feature>
<feature type="region of interest" description="Disordered" evidence="1">
    <location>
        <begin position="1147"/>
        <end position="1207"/>
    </location>
</feature>
<proteinExistence type="predicted"/>
<feature type="compositionally biased region" description="Basic and acidic residues" evidence="1">
    <location>
        <begin position="1536"/>
        <end position="1556"/>
    </location>
</feature>
<feature type="compositionally biased region" description="Basic and acidic residues" evidence="1">
    <location>
        <begin position="1189"/>
        <end position="1207"/>
    </location>
</feature>
<name>A0A7R9BKG1_9CRUS</name>
<feature type="transmembrane region" description="Helical" evidence="2">
    <location>
        <begin position="268"/>
        <end position="288"/>
    </location>
</feature>
<accession>A0A7R9BKG1</accession>
<keyword evidence="2" id="KW-1133">Transmembrane helix</keyword>
<feature type="transmembrane region" description="Helical" evidence="2">
    <location>
        <begin position="438"/>
        <end position="456"/>
    </location>
</feature>
<feature type="transmembrane region" description="Helical" evidence="2">
    <location>
        <begin position="332"/>
        <end position="350"/>
    </location>
</feature>
<feature type="region of interest" description="Disordered" evidence="1">
    <location>
        <begin position="1516"/>
        <end position="1556"/>
    </location>
</feature>
<dbReference type="Proteomes" id="UP000678499">
    <property type="component" value="Unassembled WGS sequence"/>
</dbReference>
<dbReference type="PROSITE" id="PS51257">
    <property type="entry name" value="PROKAR_LIPOPROTEIN"/>
    <property type="match status" value="1"/>
</dbReference>